<reference evidence="3" key="1">
    <citation type="submission" date="2013-08" db="EMBL/GenBank/DDBJ databases">
        <title>Intrasporangium oryzae NRRL B-24470.</title>
        <authorList>
            <person name="Liu H."/>
            <person name="Wang G."/>
        </authorList>
    </citation>
    <scope>NUCLEOTIDE SEQUENCE [LARGE SCALE GENOMIC DNA]</scope>
    <source>
        <strain evidence="3">Q5-1</strain>
    </source>
</reference>
<comment type="caution">
    <text evidence="2">The sequence shown here is derived from an EMBL/GenBank/DDBJ whole genome shotgun (WGS) entry which is preliminary data.</text>
</comment>
<evidence type="ECO:0000256" key="1">
    <source>
        <dbReference type="SAM" id="MobiDB-lite"/>
    </source>
</evidence>
<sequence length="174" mass="19074">MGTREYALGKAIRKGQAEGTVTSRADGGPKSDYIRNGRTVHVDHLRDEKKVSPEDFMAGQLANDIYSMVDASEEEFEEALNEAREEGNASRANVVRKIKGKASPQTRDDRAEVFKREGATSFFAALTANLAVNDHDCGKKAGERHARLAGPAVGRPDFFETCPHGRRKLELLGT</sequence>
<feature type="region of interest" description="Disordered" evidence="1">
    <location>
        <begin position="1"/>
        <end position="35"/>
    </location>
</feature>
<evidence type="ECO:0000313" key="2">
    <source>
        <dbReference type="EMBL" id="EWT03985.1"/>
    </source>
</evidence>
<dbReference type="AlphaFoldDB" id="W9GD65"/>
<proteinExistence type="predicted"/>
<organism evidence="2 3">
    <name type="scientific">Intrasporangium chromatireducens Q5-1</name>
    <dbReference type="NCBI Taxonomy" id="584657"/>
    <lineage>
        <taxon>Bacteria</taxon>
        <taxon>Bacillati</taxon>
        <taxon>Actinomycetota</taxon>
        <taxon>Actinomycetes</taxon>
        <taxon>Micrococcales</taxon>
        <taxon>Intrasporangiaceae</taxon>
        <taxon>Intrasporangium</taxon>
    </lineage>
</organism>
<keyword evidence="3" id="KW-1185">Reference proteome</keyword>
<dbReference type="Proteomes" id="UP000019494">
    <property type="component" value="Unassembled WGS sequence"/>
</dbReference>
<gene>
    <name evidence="2" type="ORF">N864_15775</name>
</gene>
<dbReference type="EMBL" id="AWQS01000370">
    <property type="protein sequence ID" value="EWT03985.1"/>
    <property type="molecule type" value="Genomic_DNA"/>
</dbReference>
<evidence type="ECO:0000313" key="3">
    <source>
        <dbReference type="Proteomes" id="UP000019494"/>
    </source>
</evidence>
<name>W9GD65_9MICO</name>
<protein>
    <submittedName>
        <fullName evidence="2">Uncharacterized protein</fullName>
    </submittedName>
</protein>
<accession>W9GD65</accession>